<evidence type="ECO:0000259" key="1">
    <source>
        <dbReference type="PROSITE" id="PS51733"/>
    </source>
</evidence>
<sequence>MTAVPAAVLLAGHPLPGGPARDVTLGQELLRGDLPDDLPDDLPEDLPGLRDGRQFLRVYSPSPTAAFSRRDTLRPGYPAAAGAVRRLGWTPVVRPQGGRLAVYHQGSVVVDHVYRTPDASRDTVARFRRFAALHAGVLTALGADARVGAVPGEYCPGEYSVNLGGTRKVVGSAQRVTRDGWLFSSIIQVTGAAALRAPLRAAYAALGYDLDPAAVGALEDALPGVTVAAVTSAVLAAYGMRG</sequence>
<dbReference type="EMBL" id="CP073767">
    <property type="protein sequence ID" value="UWZ52431.1"/>
    <property type="molecule type" value="Genomic_DNA"/>
</dbReference>
<dbReference type="RefSeq" id="WP_052386115.1">
    <property type="nucleotide sequence ID" value="NZ_CP073767.1"/>
</dbReference>
<dbReference type="GO" id="GO:0016874">
    <property type="term" value="F:ligase activity"/>
    <property type="evidence" value="ECO:0007669"/>
    <property type="project" value="UniProtKB-KW"/>
</dbReference>
<feature type="domain" description="BPL/LPL catalytic" evidence="1">
    <location>
        <begin position="50"/>
        <end position="242"/>
    </location>
</feature>
<accession>A0A9Q9IC35</accession>
<evidence type="ECO:0000313" key="2">
    <source>
        <dbReference type="EMBL" id="UWZ52431.1"/>
    </source>
</evidence>
<protein>
    <submittedName>
        <fullName evidence="2">Lipoate--protein ligase family protein</fullName>
    </submittedName>
</protein>
<keyword evidence="2" id="KW-0436">Ligase</keyword>
<gene>
    <name evidence="2" type="ORF">Daura_38130</name>
</gene>
<dbReference type="KEGG" id="daur:Daura_38130"/>
<reference evidence="2" key="1">
    <citation type="submission" date="2021-04" db="EMBL/GenBank/DDBJ databases">
        <title>Dactylosporangium aurantiacum NRRL B-8018 full assembly.</title>
        <authorList>
            <person name="Hartkoorn R.C."/>
            <person name="Beaudoing E."/>
            <person name="Hot D."/>
        </authorList>
    </citation>
    <scope>NUCLEOTIDE SEQUENCE</scope>
    <source>
        <strain evidence="2">NRRL B-8018</strain>
    </source>
</reference>
<dbReference type="OrthoDB" id="5243608at2"/>
<dbReference type="AlphaFoldDB" id="A0A9Q9IC35"/>
<dbReference type="Pfam" id="PF21948">
    <property type="entry name" value="LplA-B_cat"/>
    <property type="match status" value="1"/>
</dbReference>
<organism evidence="2 3">
    <name type="scientific">Dactylosporangium aurantiacum</name>
    <dbReference type="NCBI Taxonomy" id="35754"/>
    <lineage>
        <taxon>Bacteria</taxon>
        <taxon>Bacillati</taxon>
        <taxon>Actinomycetota</taxon>
        <taxon>Actinomycetes</taxon>
        <taxon>Micromonosporales</taxon>
        <taxon>Micromonosporaceae</taxon>
        <taxon>Dactylosporangium</taxon>
    </lineage>
</organism>
<dbReference type="Proteomes" id="UP001058003">
    <property type="component" value="Chromosome"/>
</dbReference>
<proteinExistence type="predicted"/>
<dbReference type="InterPro" id="IPR004143">
    <property type="entry name" value="BPL_LPL_catalytic"/>
</dbReference>
<dbReference type="InterPro" id="IPR045864">
    <property type="entry name" value="aa-tRNA-synth_II/BPL/LPL"/>
</dbReference>
<dbReference type="Gene3D" id="3.30.930.10">
    <property type="entry name" value="Bira Bifunctional Protein, Domain 2"/>
    <property type="match status" value="1"/>
</dbReference>
<dbReference type="SUPFAM" id="SSF55681">
    <property type="entry name" value="Class II aaRS and biotin synthetases"/>
    <property type="match status" value="1"/>
</dbReference>
<name>A0A9Q9IC35_9ACTN</name>
<keyword evidence="3" id="KW-1185">Reference proteome</keyword>
<evidence type="ECO:0000313" key="3">
    <source>
        <dbReference type="Proteomes" id="UP001058003"/>
    </source>
</evidence>
<dbReference type="PROSITE" id="PS51733">
    <property type="entry name" value="BPL_LPL_CATALYTIC"/>
    <property type="match status" value="1"/>
</dbReference>